<comment type="caution">
    <text evidence="2">The sequence shown here is derived from an EMBL/GenBank/DDBJ whole genome shotgun (WGS) entry which is preliminary data.</text>
</comment>
<name>A0AAN6P2R2_9PEZI</name>
<feature type="transmembrane region" description="Helical" evidence="1">
    <location>
        <begin position="76"/>
        <end position="96"/>
    </location>
</feature>
<feature type="transmembrane region" description="Helical" evidence="1">
    <location>
        <begin position="52"/>
        <end position="70"/>
    </location>
</feature>
<proteinExistence type="predicted"/>
<gene>
    <name evidence="2" type="ORF">QBC32DRAFT_309962</name>
</gene>
<dbReference type="AlphaFoldDB" id="A0AAN6P2R2"/>
<evidence type="ECO:0000313" key="3">
    <source>
        <dbReference type="Proteomes" id="UP001303222"/>
    </source>
</evidence>
<reference evidence="2" key="2">
    <citation type="submission" date="2023-06" db="EMBL/GenBank/DDBJ databases">
        <authorList>
            <consortium name="Lawrence Berkeley National Laboratory"/>
            <person name="Mondo S.J."/>
            <person name="Hensen N."/>
            <person name="Bonometti L."/>
            <person name="Westerberg I."/>
            <person name="Brannstrom I.O."/>
            <person name="Guillou S."/>
            <person name="Cros-Aarteil S."/>
            <person name="Calhoun S."/>
            <person name="Haridas S."/>
            <person name="Kuo A."/>
            <person name="Pangilinan J."/>
            <person name="Riley R."/>
            <person name="Labutti K."/>
            <person name="Andreopoulos B."/>
            <person name="Lipzen A."/>
            <person name="Chen C."/>
            <person name="Yanf M."/>
            <person name="Daum C."/>
            <person name="Ng V."/>
            <person name="Clum A."/>
            <person name="Steindorff A."/>
            <person name="Ohm R."/>
            <person name="Martin F."/>
            <person name="Silar P."/>
            <person name="Natvig D."/>
            <person name="Lalanne C."/>
            <person name="Gautier V."/>
            <person name="Ament-Velasquez S.L."/>
            <person name="Kruys A."/>
            <person name="Hutchinson M.I."/>
            <person name="Powell A.J."/>
            <person name="Barry K."/>
            <person name="Miller A.N."/>
            <person name="Grigoriev I.V."/>
            <person name="Debuchy R."/>
            <person name="Gladieux P."/>
            <person name="Thoren M.H."/>
            <person name="Johannesson H."/>
        </authorList>
    </citation>
    <scope>NUCLEOTIDE SEQUENCE</scope>
    <source>
        <strain evidence="2">CBS 626.80</strain>
    </source>
</reference>
<reference evidence="2" key="1">
    <citation type="journal article" date="2023" name="Mol. Phylogenet. Evol.">
        <title>Genome-scale phylogeny and comparative genomics of the fungal order Sordariales.</title>
        <authorList>
            <person name="Hensen N."/>
            <person name="Bonometti L."/>
            <person name="Westerberg I."/>
            <person name="Brannstrom I.O."/>
            <person name="Guillou S."/>
            <person name="Cros-Aarteil S."/>
            <person name="Calhoun S."/>
            <person name="Haridas S."/>
            <person name="Kuo A."/>
            <person name="Mondo S."/>
            <person name="Pangilinan J."/>
            <person name="Riley R."/>
            <person name="LaButti K."/>
            <person name="Andreopoulos B."/>
            <person name="Lipzen A."/>
            <person name="Chen C."/>
            <person name="Yan M."/>
            <person name="Daum C."/>
            <person name="Ng V."/>
            <person name="Clum A."/>
            <person name="Steindorff A."/>
            <person name="Ohm R.A."/>
            <person name="Martin F."/>
            <person name="Silar P."/>
            <person name="Natvig D.O."/>
            <person name="Lalanne C."/>
            <person name="Gautier V."/>
            <person name="Ament-Velasquez S.L."/>
            <person name="Kruys A."/>
            <person name="Hutchinson M.I."/>
            <person name="Powell A.J."/>
            <person name="Barry K."/>
            <person name="Miller A.N."/>
            <person name="Grigoriev I.V."/>
            <person name="Debuchy R."/>
            <person name="Gladieux P."/>
            <person name="Hiltunen Thoren M."/>
            <person name="Johannesson H."/>
        </authorList>
    </citation>
    <scope>NUCLEOTIDE SEQUENCE</scope>
    <source>
        <strain evidence="2">CBS 626.80</strain>
    </source>
</reference>
<evidence type="ECO:0000313" key="2">
    <source>
        <dbReference type="EMBL" id="KAK3956664.1"/>
    </source>
</evidence>
<dbReference type="EMBL" id="MU859064">
    <property type="protein sequence ID" value="KAK3956664.1"/>
    <property type="molecule type" value="Genomic_DNA"/>
</dbReference>
<sequence>MIDYRKAFTKIVRAYGQNVAESTKAWTRACKIFIVDVASAISDYVRRHSRDIAIAIEFIMTITSVCFFCLDVPHYTHLAHVIIGVLVFMVRVHHWLRQENNQ</sequence>
<evidence type="ECO:0000256" key="1">
    <source>
        <dbReference type="SAM" id="Phobius"/>
    </source>
</evidence>
<keyword evidence="3" id="KW-1185">Reference proteome</keyword>
<organism evidence="2 3">
    <name type="scientific">Pseudoneurospora amorphoporcata</name>
    <dbReference type="NCBI Taxonomy" id="241081"/>
    <lineage>
        <taxon>Eukaryota</taxon>
        <taxon>Fungi</taxon>
        <taxon>Dikarya</taxon>
        <taxon>Ascomycota</taxon>
        <taxon>Pezizomycotina</taxon>
        <taxon>Sordariomycetes</taxon>
        <taxon>Sordariomycetidae</taxon>
        <taxon>Sordariales</taxon>
        <taxon>Sordariaceae</taxon>
        <taxon>Pseudoneurospora</taxon>
    </lineage>
</organism>
<keyword evidence="1" id="KW-1133">Transmembrane helix</keyword>
<keyword evidence="1" id="KW-0812">Transmembrane</keyword>
<dbReference type="Proteomes" id="UP001303222">
    <property type="component" value="Unassembled WGS sequence"/>
</dbReference>
<accession>A0AAN6P2R2</accession>
<protein>
    <submittedName>
        <fullName evidence="2">Uncharacterized protein</fullName>
    </submittedName>
</protein>
<keyword evidence="1" id="KW-0472">Membrane</keyword>